<gene>
    <name evidence="1" type="ORF">TELCIR_07454</name>
</gene>
<proteinExistence type="predicted"/>
<feature type="non-terminal residue" evidence="1">
    <location>
        <position position="1"/>
    </location>
</feature>
<reference evidence="1 2" key="1">
    <citation type="submission" date="2015-09" db="EMBL/GenBank/DDBJ databases">
        <title>Draft genome of the parasitic nematode Teladorsagia circumcincta isolate WARC Sus (inbred).</title>
        <authorList>
            <person name="Mitreva M."/>
        </authorList>
    </citation>
    <scope>NUCLEOTIDE SEQUENCE [LARGE SCALE GENOMIC DNA]</scope>
    <source>
        <strain evidence="1 2">S</strain>
    </source>
</reference>
<dbReference type="OrthoDB" id="5836131at2759"/>
<organism evidence="1 2">
    <name type="scientific">Teladorsagia circumcincta</name>
    <name type="common">Brown stomach worm</name>
    <name type="synonym">Ostertagia circumcincta</name>
    <dbReference type="NCBI Taxonomy" id="45464"/>
    <lineage>
        <taxon>Eukaryota</taxon>
        <taxon>Metazoa</taxon>
        <taxon>Ecdysozoa</taxon>
        <taxon>Nematoda</taxon>
        <taxon>Chromadorea</taxon>
        <taxon>Rhabditida</taxon>
        <taxon>Rhabditina</taxon>
        <taxon>Rhabditomorpha</taxon>
        <taxon>Strongyloidea</taxon>
        <taxon>Trichostrongylidae</taxon>
        <taxon>Teladorsagia</taxon>
    </lineage>
</organism>
<evidence type="ECO:0000313" key="1">
    <source>
        <dbReference type="EMBL" id="PIO70681.1"/>
    </source>
</evidence>
<protein>
    <submittedName>
        <fullName evidence="1">Uncharacterized protein</fullName>
    </submittedName>
</protein>
<dbReference type="AlphaFoldDB" id="A0A2G9UKA2"/>
<sequence>LCTWIFRKGSPAELYVSSFDAVIELCSAICAKPKWKRLSFKILDVVHSQTELFSQLMRAEIECGMMNGAALLVQYIWDNDDATRPVIERHSILTQLRTRCNPDEACQKVVKKPFSFLIPSHLSPQLVR</sequence>
<dbReference type="EMBL" id="KZ346188">
    <property type="protein sequence ID" value="PIO70681.1"/>
    <property type="molecule type" value="Genomic_DNA"/>
</dbReference>
<keyword evidence="2" id="KW-1185">Reference proteome</keyword>
<dbReference type="Proteomes" id="UP000230423">
    <property type="component" value="Unassembled WGS sequence"/>
</dbReference>
<name>A0A2G9UKA2_TELCI</name>
<accession>A0A2G9UKA2</accession>
<evidence type="ECO:0000313" key="2">
    <source>
        <dbReference type="Proteomes" id="UP000230423"/>
    </source>
</evidence>